<evidence type="ECO:0000256" key="1">
    <source>
        <dbReference type="ARBA" id="ARBA00004417"/>
    </source>
</evidence>
<dbReference type="PANTHER" id="PTHR10849:SF20">
    <property type="entry name" value="NADH DEHYDROGENASE [UBIQUINONE] IRON-SULFUR PROTEIN 8, MITOCHONDRIAL"/>
    <property type="match status" value="1"/>
</dbReference>
<dbReference type="STRING" id="1495769.CEM_267"/>
<evidence type="ECO:0000256" key="7">
    <source>
        <dbReference type="ARBA" id="ARBA00022737"/>
    </source>
</evidence>
<dbReference type="PROSITE" id="PS00198">
    <property type="entry name" value="4FE4S_FER_1"/>
    <property type="match status" value="1"/>
</dbReference>
<dbReference type="HOGENOM" id="CLU_067218_4_3_6"/>
<feature type="binding site" evidence="19">
    <location>
        <position position="62"/>
    </location>
    <ligand>
        <name>[4Fe-4S] cluster</name>
        <dbReference type="ChEBI" id="CHEBI:49883"/>
        <label>1</label>
    </ligand>
</feature>
<comment type="subunit">
    <text evidence="19">NDH-1 is composed of 14 different subunits. Subunits NuoA, H, J, K, L, M, N constitute the membrane sector of the complex.</text>
</comment>
<feature type="binding site" evidence="19">
    <location>
        <position position="59"/>
    </location>
    <ligand>
        <name>[4Fe-4S] cluster</name>
        <dbReference type="ChEBI" id="CHEBI:49883"/>
        <label>1</label>
    </ligand>
</feature>
<comment type="catalytic activity">
    <reaction evidence="18 19">
        <text>a quinone + NADH + 5 H(+)(in) = a quinol + NAD(+) + 4 H(+)(out)</text>
        <dbReference type="Rhea" id="RHEA:57888"/>
        <dbReference type="ChEBI" id="CHEBI:15378"/>
        <dbReference type="ChEBI" id="CHEBI:24646"/>
        <dbReference type="ChEBI" id="CHEBI:57540"/>
        <dbReference type="ChEBI" id="CHEBI:57945"/>
        <dbReference type="ChEBI" id="CHEBI:132124"/>
    </reaction>
</comment>
<feature type="binding site" evidence="19">
    <location>
        <position position="65"/>
    </location>
    <ligand>
        <name>[4Fe-4S] cluster</name>
        <dbReference type="ChEBI" id="CHEBI:49883"/>
        <label>1</label>
    </ligand>
</feature>
<dbReference type="PATRIC" id="fig|1495769.3.peg.247"/>
<evidence type="ECO:0000313" key="23">
    <source>
        <dbReference type="Proteomes" id="UP000032420"/>
    </source>
</evidence>
<keyword evidence="12 19" id="KW-0830">Ubiquinone</keyword>
<feature type="transmembrane region" description="Helical" evidence="20">
    <location>
        <begin position="6"/>
        <end position="24"/>
    </location>
</feature>
<comment type="subcellular location">
    <subcellularLocation>
        <location evidence="1">Cell inner membrane</location>
        <topology evidence="1">Peripheral membrane protein</topology>
    </subcellularLocation>
    <subcellularLocation>
        <location evidence="19">Cell membrane</location>
        <topology evidence="19">Peripheral membrane protein</topology>
    </subcellularLocation>
</comment>
<feature type="binding site" evidence="19">
    <location>
        <position position="101"/>
    </location>
    <ligand>
        <name>[4Fe-4S] cluster</name>
        <dbReference type="ChEBI" id="CHEBI:49883"/>
        <label>2</label>
    </ligand>
</feature>
<evidence type="ECO:0000256" key="8">
    <source>
        <dbReference type="ARBA" id="ARBA00022967"/>
    </source>
</evidence>
<evidence type="ECO:0000256" key="12">
    <source>
        <dbReference type="ARBA" id="ARBA00023075"/>
    </source>
</evidence>
<keyword evidence="13 19" id="KW-0472">Membrane</keyword>
<feature type="domain" description="4Fe-4S ferredoxin-type" evidence="21">
    <location>
        <begin position="49"/>
        <end position="79"/>
    </location>
</feature>
<protein>
    <recommendedName>
        <fullName evidence="15 19">NADH-quinone oxidoreductase subunit I</fullName>
        <ecNumber evidence="19">7.1.1.-</ecNumber>
    </recommendedName>
    <alternativeName>
        <fullName evidence="16 19">NADH dehydrogenase I subunit I</fullName>
    </alternativeName>
    <alternativeName>
        <fullName evidence="17 19">NDH-1 subunit I</fullName>
    </alternativeName>
</protein>
<feature type="domain" description="4Fe-4S ferredoxin-type" evidence="21">
    <location>
        <begin position="89"/>
        <end position="118"/>
    </location>
</feature>
<keyword evidence="4 19" id="KW-0004">4Fe-4S</keyword>
<evidence type="ECO:0000256" key="13">
    <source>
        <dbReference type="ARBA" id="ARBA00023136"/>
    </source>
</evidence>
<keyword evidence="20" id="KW-1133">Transmembrane helix</keyword>
<evidence type="ECO:0000256" key="17">
    <source>
        <dbReference type="ARBA" id="ARBA00043079"/>
    </source>
</evidence>
<dbReference type="PANTHER" id="PTHR10849">
    <property type="entry name" value="NADH DEHYDROGENASE UBIQUINONE IRON-SULFUR PROTEIN 8, MITOCHONDRIAL"/>
    <property type="match status" value="1"/>
</dbReference>
<keyword evidence="8 19" id="KW-1278">Translocase</keyword>
<dbReference type="EC" id="7.1.1.-" evidence="19"/>
<dbReference type="NCBIfam" id="NF004536">
    <property type="entry name" value="PRK05888.1-1"/>
    <property type="match status" value="1"/>
</dbReference>
<dbReference type="KEGG" id="eme:CEM_267"/>
<dbReference type="OrthoDB" id="9808559at2"/>
<evidence type="ECO:0000256" key="2">
    <source>
        <dbReference type="ARBA" id="ARBA00010277"/>
    </source>
</evidence>
<evidence type="ECO:0000256" key="16">
    <source>
        <dbReference type="ARBA" id="ARBA00041748"/>
    </source>
</evidence>
<comment type="similarity">
    <text evidence="2 19">Belongs to the complex I 23 kDa subunit family.</text>
</comment>
<proteinExistence type="inferred from homology"/>
<feature type="binding site" evidence="19">
    <location>
        <position position="104"/>
    </location>
    <ligand>
        <name>[4Fe-4S] cluster</name>
        <dbReference type="ChEBI" id="CHEBI:49883"/>
        <label>2</label>
    </ligand>
</feature>
<keyword evidence="23" id="KW-1185">Reference proteome</keyword>
<dbReference type="Proteomes" id="UP000032420">
    <property type="component" value="Chromosome I"/>
</dbReference>
<evidence type="ECO:0000313" key="22">
    <source>
        <dbReference type="EMBL" id="CDZ16525.1"/>
    </source>
</evidence>
<dbReference type="FunFam" id="3.30.70.3270:FF:000002">
    <property type="entry name" value="NADH-quinone oxidoreductase subunit I"/>
    <property type="match status" value="1"/>
</dbReference>
<sequence>MIIKLIYNIWTLLYTILIIFKHTFHKRKTLRYPEDSVYLAPRYKGRIILTNDPDGEERCVGCNLCAVVCPVSCISLQKSEKKDGRWYSKFFRINFSRCIFCGLCEEACPTSAIQLIPDFEMGEYNRKHLIYEKENLLISGPGKDYNYNFYKVTGISINKKNKGNAENETKPINVKSIMP</sequence>
<evidence type="ECO:0000259" key="21">
    <source>
        <dbReference type="PROSITE" id="PS51379"/>
    </source>
</evidence>
<dbReference type="InterPro" id="IPR017900">
    <property type="entry name" value="4Fe4S_Fe_S_CS"/>
</dbReference>
<accession>A0A078KI05</accession>
<dbReference type="GO" id="GO:0009060">
    <property type="term" value="P:aerobic respiration"/>
    <property type="evidence" value="ECO:0007669"/>
    <property type="project" value="TreeGrafter"/>
</dbReference>
<evidence type="ECO:0000256" key="18">
    <source>
        <dbReference type="ARBA" id="ARBA00047712"/>
    </source>
</evidence>
<dbReference type="Gene3D" id="3.30.70.3270">
    <property type="match status" value="1"/>
</dbReference>
<dbReference type="HAMAP" id="MF_01351">
    <property type="entry name" value="NDH1_NuoI"/>
    <property type="match status" value="1"/>
</dbReference>
<name>A0A078KI05_9GAMM</name>
<dbReference type="PROSITE" id="PS51379">
    <property type="entry name" value="4FE4S_FER_2"/>
    <property type="match status" value="2"/>
</dbReference>
<evidence type="ECO:0000256" key="3">
    <source>
        <dbReference type="ARBA" id="ARBA00022475"/>
    </source>
</evidence>
<keyword evidence="6 19" id="KW-0479">Metal-binding</keyword>
<evidence type="ECO:0000256" key="14">
    <source>
        <dbReference type="ARBA" id="ARBA00038844"/>
    </source>
</evidence>
<feature type="binding site" evidence="19">
    <location>
        <position position="108"/>
    </location>
    <ligand>
        <name>[4Fe-4S] cluster</name>
        <dbReference type="ChEBI" id="CHEBI:49883"/>
        <label>1</label>
    </ligand>
</feature>
<comment type="subunit">
    <text evidence="14">NDH-1 is composed of 13 different subunits. Subunits NuoA, H, J, K, L, M, N constitute the membrane sector of the complex.</text>
</comment>
<evidence type="ECO:0000256" key="11">
    <source>
        <dbReference type="ARBA" id="ARBA00023027"/>
    </source>
</evidence>
<keyword evidence="10 19" id="KW-0411">Iron-sulfur</keyword>
<dbReference type="GO" id="GO:0050136">
    <property type="term" value="F:NADH dehydrogenase (quinone) (non-electrogenic) activity"/>
    <property type="evidence" value="ECO:0007669"/>
    <property type="project" value="UniProtKB-UniRule"/>
</dbReference>
<keyword evidence="20" id="KW-0812">Transmembrane</keyword>
<dbReference type="AlphaFoldDB" id="A0A078KI05"/>
<evidence type="ECO:0000256" key="9">
    <source>
        <dbReference type="ARBA" id="ARBA00023004"/>
    </source>
</evidence>
<organism evidence="22 23">
    <name type="scientific">Candidatus Johnevansia muelleri</name>
    <dbReference type="NCBI Taxonomy" id="1495769"/>
    <lineage>
        <taxon>Bacteria</taxon>
        <taxon>Pseudomonadati</taxon>
        <taxon>Pseudomonadota</taxon>
        <taxon>Gammaproteobacteria</taxon>
        <taxon>Candidatus Johnevansiales</taxon>
        <taxon>Candidatus Johnevansiaceae</taxon>
        <taxon>Candidatus Johnevansia</taxon>
    </lineage>
</organism>
<evidence type="ECO:0000256" key="5">
    <source>
        <dbReference type="ARBA" id="ARBA00022719"/>
    </source>
</evidence>
<keyword evidence="11 19" id="KW-0520">NAD</keyword>
<reference evidence="23" key="1">
    <citation type="submission" date="2014-07" db="EMBL/GenBank/DDBJ databases">
        <authorList>
            <person name="Santos-Garcia D."/>
        </authorList>
    </citation>
    <scope>NUCLEOTIDE SEQUENCE [LARGE SCALE GENOMIC DNA]</scope>
</reference>
<evidence type="ECO:0000256" key="10">
    <source>
        <dbReference type="ARBA" id="ARBA00023014"/>
    </source>
</evidence>
<dbReference type="GO" id="GO:0051539">
    <property type="term" value="F:4 iron, 4 sulfur cluster binding"/>
    <property type="evidence" value="ECO:0007669"/>
    <property type="project" value="UniProtKB-KW"/>
</dbReference>
<dbReference type="InterPro" id="IPR017896">
    <property type="entry name" value="4Fe4S_Fe-S-bd"/>
</dbReference>
<evidence type="ECO:0000256" key="6">
    <source>
        <dbReference type="ARBA" id="ARBA00022723"/>
    </source>
</evidence>
<keyword evidence="22" id="KW-0560">Oxidoreductase</keyword>
<dbReference type="EMBL" id="LM655252">
    <property type="protein sequence ID" value="CDZ16525.1"/>
    <property type="molecule type" value="Genomic_DNA"/>
</dbReference>
<comment type="cofactor">
    <cofactor evidence="19">
        <name>[4Fe-4S] cluster</name>
        <dbReference type="ChEBI" id="CHEBI:49883"/>
    </cofactor>
    <text evidence="19">Binds 2 [4Fe-4S] clusters per subunit.</text>
</comment>
<keyword evidence="5 19" id="KW-0874">Quinone</keyword>
<gene>
    <name evidence="19 22" type="primary">nuoI</name>
    <name evidence="22" type="ORF">CEM_267</name>
</gene>
<feature type="binding site" evidence="19">
    <location>
        <position position="98"/>
    </location>
    <ligand>
        <name>[4Fe-4S] cluster</name>
        <dbReference type="ChEBI" id="CHEBI:49883"/>
        <label>2</label>
    </ligand>
</feature>
<evidence type="ECO:0000256" key="20">
    <source>
        <dbReference type="SAM" id="Phobius"/>
    </source>
</evidence>
<dbReference type="SUPFAM" id="SSF54862">
    <property type="entry name" value="4Fe-4S ferredoxins"/>
    <property type="match status" value="1"/>
</dbReference>
<dbReference type="InterPro" id="IPR010226">
    <property type="entry name" value="NADH_quinone_OxRdtase_chainI"/>
</dbReference>
<evidence type="ECO:0000256" key="4">
    <source>
        <dbReference type="ARBA" id="ARBA00022485"/>
    </source>
</evidence>
<dbReference type="NCBIfam" id="TIGR01971">
    <property type="entry name" value="NuoI"/>
    <property type="match status" value="1"/>
</dbReference>
<dbReference type="GO" id="GO:0005886">
    <property type="term" value="C:plasma membrane"/>
    <property type="evidence" value="ECO:0007669"/>
    <property type="project" value="UniProtKB-SubCell"/>
</dbReference>
<keyword evidence="7" id="KW-0677">Repeat</keyword>
<feature type="binding site" evidence="19">
    <location>
        <position position="69"/>
    </location>
    <ligand>
        <name>[4Fe-4S] cluster</name>
        <dbReference type="ChEBI" id="CHEBI:49883"/>
        <label>2</label>
    </ligand>
</feature>
<dbReference type="Pfam" id="PF12838">
    <property type="entry name" value="Fer4_7"/>
    <property type="match status" value="1"/>
</dbReference>
<evidence type="ECO:0000256" key="15">
    <source>
        <dbReference type="ARBA" id="ARBA00040641"/>
    </source>
</evidence>
<dbReference type="GO" id="GO:0005506">
    <property type="term" value="F:iron ion binding"/>
    <property type="evidence" value="ECO:0007669"/>
    <property type="project" value="UniProtKB-UniRule"/>
</dbReference>
<evidence type="ECO:0000256" key="19">
    <source>
        <dbReference type="HAMAP-Rule" id="MF_01351"/>
    </source>
</evidence>
<comment type="function">
    <text evidence="19">NDH-1 shuttles electrons from NADH, via FMN and iron-sulfur (Fe-S) centers, to quinones in the respiratory chain. The immediate electron acceptor for the enzyme in this species is believed to be ubiquinone. Couples the redox reaction to proton translocation (for every two electrons transferred, four hydrogen ions are translocated across the cytoplasmic membrane), and thus conserves the redox energy in a proton gradient.</text>
</comment>
<dbReference type="GO" id="GO:0048038">
    <property type="term" value="F:quinone binding"/>
    <property type="evidence" value="ECO:0007669"/>
    <property type="project" value="UniProtKB-KW"/>
</dbReference>
<keyword evidence="3 19" id="KW-1003">Cell membrane</keyword>
<keyword evidence="9 19" id="KW-0408">Iron</keyword>